<protein>
    <submittedName>
        <fullName evidence="5">Putative deoxyribonuclease TATDN2</fullName>
    </submittedName>
</protein>
<evidence type="ECO:0000313" key="6">
    <source>
        <dbReference type="Proteomes" id="UP000018936"/>
    </source>
</evidence>
<organism evidence="5 6">
    <name type="scientific">Ophiophagus hannah</name>
    <name type="common">King cobra</name>
    <name type="synonym">Naja hannah</name>
    <dbReference type="NCBI Taxonomy" id="8665"/>
    <lineage>
        <taxon>Eukaryota</taxon>
        <taxon>Metazoa</taxon>
        <taxon>Chordata</taxon>
        <taxon>Craniata</taxon>
        <taxon>Vertebrata</taxon>
        <taxon>Euteleostomi</taxon>
        <taxon>Lepidosauria</taxon>
        <taxon>Squamata</taxon>
        <taxon>Bifurcata</taxon>
        <taxon>Unidentata</taxon>
        <taxon>Episquamata</taxon>
        <taxon>Toxicofera</taxon>
        <taxon>Serpentes</taxon>
        <taxon>Colubroidea</taxon>
        <taxon>Elapidae</taxon>
        <taxon>Elapinae</taxon>
        <taxon>Ophiophagus</taxon>
    </lineage>
</organism>
<keyword evidence="6" id="KW-1185">Reference proteome</keyword>
<feature type="region of interest" description="Disordered" evidence="3">
    <location>
        <begin position="842"/>
        <end position="862"/>
    </location>
</feature>
<dbReference type="GO" id="GO:0043123">
    <property type="term" value="P:positive regulation of canonical NF-kappaB signal transduction"/>
    <property type="evidence" value="ECO:0007669"/>
    <property type="project" value="UniProtKB-ARBA"/>
</dbReference>
<dbReference type="GO" id="GO:0005524">
    <property type="term" value="F:ATP binding"/>
    <property type="evidence" value="ECO:0007669"/>
    <property type="project" value="InterPro"/>
</dbReference>
<evidence type="ECO:0000259" key="4">
    <source>
        <dbReference type="PROSITE" id="PS50011"/>
    </source>
</evidence>
<comment type="caution">
    <text evidence="5">The sequence shown here is derived from an EMBL/GenBank/DDBJ whole genome shotgun (WGS) entry which is preliminary data.</text>
</comment>
<dbReference type="InterPro" id="IPR011009">
    <property type="entry name" value="Kinase-like_dom_sf"/>
</dbReference>
<dbReference type="OrthoDB" id="413993at2759"/>
<sequence length="1633" mass="185119">MAQPPPSCSFERSSPPSPYLHNLPSWVLEDFCQKMDCLNEYDWMRFGEQTEWYSLADSSGKSHNHDSARTLLKSPEQESDLPHQHGMNNKEKIGNGMEVSPLLSNLTQMHRRQNDPLLKVDSDMPSLSLPPTSMDLPHSLHSNFSDFSNEKLYSSSIPQEKVSPNHDTASLLWMPREVEIATSGFSEKNRISEGVFATTYRGQRDNAHYVVKKLKENEAQVFFRTEVQICFRCRHPNILQLLGFCVENGLHSLIYPYMENGSLLDRLHCQDSSEALTWEKRTRISLGLIKAIQHLHQFGIIHGNIKSSNVLLDANFVPQLGHSGLRLHPVEKKSEYTVIKTKVLQASLAYFPEDFVRHGQLTEKVDIFACGIVLAEILTGMKAVDERRNPIFLKDALLEELRMAKELSCTKEKNFENLAAIQICHKYQDRQTVCLTETVSLYLATSICICLRKKNANTTEVNEMIEIADHQNMNIGLFTNIPEETNDEPASPFNVDFYGHNHKASANSGSLNCTTTLPPCIKVLPSETYSEQNLRVPYNLAPMQPSRRRKIEWDGFAGSSPAKFSKLTEGPAQPPRGSPGGSGATGFGKPRVFSPAFSCKEFSRTSFAAEDSSSDEFEVDGDISGGGQEPPVLSKTFLTKPAASDMSAKNVAFSSRESLKLKIKQEDCSDARVNIAAVPERKSALKEKWSECGRKRIKGQDPDEGSRLIYRKALLSIFGGQLQARRKPSSLNGIHKESPSKEEELGSVNNQRQFSVVSEIREQQTGNKSHCLKTAPKERINISVKQGNKESCWSDGSSRHVSLMSSSEEKEQESNIQKDSLKSESSAELQFEKKLDLRFEKESELHQDSNFKKATTKKENKTLQYSTKEISKPGTGLIQISTVSRPEHETDFQPDPNIEKAVTKTDNKTDHSVTVSKPRHSSKHRHKQSKSEYELEFQQASSFKKAVKETEEESSKYNIREHAKPLVRSKQSHRLSRLEDELDVREDSGVEKASTKRENKTKCNTRELSKPVVTSKYVHIESSYEDEVEFYQGSDDSQVSVKEKIDVGQSKMRKENCRLQPKFKIKFSCSQIGEQKDEQVSPKQLSKTSDGNIFASQSKTKKWKSETHLRSIAENSKCEAEETKQNNNNQKALIKGISASAKHKNITKDKCISSTSSNAHSDASEKFVNLQTTVTVESSQKSMFMDDSETDQKCMASKKELSAENNWSDTEDGEPLVTFSQEDSIPNHSLSEPKEMSLSTTEFVMYPPHLYSQKMSDYSKYWTSSPKPTHSFSSPTENLSYSNHLSDISLERSMNTMKDKKSSVESMQEREWSYGSLLDYKEKKRCHSMEIAYVPIFSSSRKSDSFTNNCVNQDLSRSLPKYLEEGFIDTHCHLDMLYSKTGFGGTFSEFRKMYNSTFPKEFQGCIADFCDPRTLKNNLWEDLLKEDMVWGAFGCHPHFARYYTELHERNLLQAMRHPKAIAFGEIGLDYSHKCSTEISKQHKVFERQLNLAVSLKKPLVIHCRDADGDLLEIMKKCVPKDYKIHRHCFTGRYNVIEPLLDYFPNLTVGFTALVSYPSANEARESVRKIPLNRIVVETDAPYFLPRQVPKSVSRFSHPGVALHTVKEIACLKEVSLPVMLAVLRRNTNKIYNL</sequence>
<dbReference type="SUPFAM" id="SSF56112">
    <property type="entry name" value="Protein kinase-like (PK-like)"/>
    <property type="match status" value="1"/>
</dbReference>
<feature type="region of interest" description="Disordered" evidence="3">
    <location>
        <begin position="562"/>
        <end position="587"/>
    </location>
</feature>
<dbReference type="CDD" id="cd01310">
    <property type="entry name" value="TatD_DNAse"/>
    <property type="match status" value="1"/>
</dbReference>
<dbReference type="PANTHER" id="PTHR46363:SF1">
    <property type="entry name" value="DEOXYRIBONUCLEASE TATDN2-RELATED"/>
    <property type="match status" value="1"/>
</dbReference>
<evidence type="ECO:0000256" key="2">
    <source>
        <dbReference type="ARBA" id="ARBA00022801"/>
    </source>
</evidence>
<feature type="compositionally biased region" description="Acidic residues" evidence="3">
    <location>
        <begin position="612"/>
        <end position="621"/>
    </location>
</feature>
<feature type="non-terminal residue" evidence="5">
    <location>
        <position position="1"/>
    </location>
</feature>
<evidence type="ECO:0000313" key="5">
    <source>
        <dbReference type="EMBL" id="ETE71345.1"/>
    </source>
</evidence>
<dbReference type="PANTHER" id="PTHR46363">
    <property type="entry name" value="DEOXYRIBONUCLEASE TATDN2-RELATED"/>
    <property type="match status" value="1"/>
</dbReference>
<name>V8PAG7_OPHHA</name>
<dbReference type="InterPro" id="IPR001245">
    <property type="entry name" value="Ser-Thr/Tyr_kinase_cat_dom"/>
</dbReference>
<comment type="similarity">
    <text evidence="1">Belongs to the metallo-dependent hydrolases superfamily. TatD-type hydrolase family.</text>
</comment>
<dbReference type="EMBL" id="AZIM01000385">
    <property type="protein sequence ID" value="ETE71345.1"/>
    <property type="molecule type" value="Genomic_DNA"/>
</dbReference>
<dbReference type="Pfam" id="PF01026">
    <property type="entry name" value="TatD_DNase"/>
    <property type="match status" value="1"/>
</dbReference>
<dbReference type="FunFam" id="1.10.510.10:FF:000586">
    <property type="entry name" value="Interleukin-1 receptor-associated kinase-like 2"/>
    <property type="match status" value="1"/>
</dbReference>
<reference evidence="5 6" key="1">
    <citation type="journal article" date="2013" name="Proc. Natl. Acad. Sci. U.S.A.">
        <title>The king cobra genome reveals dynamic gene evolution and adaptation in the snake venom system.</title>
        <authorList>
            <person name="Vonk F.J."/>
            <person name="Casewell N.R."/>
            <person name="Henkel C.V."/>
            <person name="Heimberg A.M."/>
            <person name="Jansen H.J."/>
            <person name="McCleary R.J."/>
            <person name="Kerkkamp H.M."/>
            <person name="Vos R.A."/>
            <person name="Guerreiro I."/>
            <person name="Calvete J.J."/>
            <person name="Wuster W."/>
            <person name="Woods A.E."/>
            <person name="Logan J.M."/>
            <person name="Harrison R.A."/>
            <person name="Castoe T.A."/>
            <person name="de Koning A.P."/>
            <person name="Pollock D.D."/>
            <person name="Yandell M."/>
            <person name="Calderon D."/>
            <person name="Renjifo C."/>
            <person name="Currier R.B."/>
            <person name="Salgado D."/>
            <person name="Pla D."/>
            <person name="Sanz L."/>
            <person name="Hyder A.S."/>
            <person name="Ribeiro J.M."/>
            <person name="Arntzen J.W."/>
            <person name="van den Thillart G.E."/>
            <person name="Boetzer M."/>
            <person name="Pirovano W."/>
            <person name="Dirks R.P."/>
            <person name="Spaink H.P."/>
            <person name="Duboule D."/>
            <person name="McGlinn E."/>
            <person name="Kini R.M."/>
            <person name="Richardson M.K."/>
        </authorList>
    </citation>
    <scope>NUCLEOTIDE SEQUENCE</scope>
    <source>
        <tissue evidence="5">Blood</tissue>
    </source>
</reference>
<dbReference type="InterPro" id="IPR001130">
    <property type="entry name" value="TatD-like"/>
</dbReference>
<feature type="region of interest" description="Disordered" evidence="3">
    <location>
        <begin position="967"/>
        <end position="1003"/>
    </location>
</feature>
<dbReference type="GO" id="GO:0004672">
    <property type="term" value="F:protein kinase activity"/>
    <property type="evidence" value="ECO:0007669"/>
    <property type="project" value="InterPro"/>
</dbReference>
<dbReference type="SUPFAM" id="SSF51556">
    <property type="entry name" value="Metallo-dependent hydrolases"/>
    <property type="match status" value="1"/>
</dbReference>
<feature type="compositionally biased region" description="Basic and acidic residues" evidence="3">
    <location>
        <begin position="734"/>
        <end position="744"/>
    </location>
</feature>
<evidence type="ECO:0000256" key="1">
    <source>
        <dbReference type="ARBA" id="ARBA00009275"/>
    </source>
</evidence>
<dbReference type="Gene3D" id="1.10.510.10">
    <property type="entry name" value="Transferase(Phosphotransferase) domain 1"/>
    <property type="match status" value="1"/>
</dbReference>
<feature type="region of interest" description="Disordered" evidence="3">
    <location>
        <begin position="786"/>
        <end position="827"/>
    </location>
</feature>
<feature type="region of interest" description="Disordered" evidence="3">
    <location>
        <begin position="885"/>
        <end position="936"/>
    </location>
</feature>
<feature type="compositionally biased region" description="Basic and acidic residues" evidence="3">
    <location>
        <begin position="842"/>
        <end position="861"/>
    </location>
</feature>
<keyword evidence="2" id="KW-0378">Hydrolase</keyword>
<feature type="compositionally biased region" description="Basic and acidic residues" evidence="3">
    <location>
        <begin position="885"/>
        <end position="911"/>
    </location>
</feature>
<dbReference type="PROSITE" id="PS01137">
    <property type="entry name" value="TATD_1"/>
    <property type="match status" value="1"/>
</dbReference>
<dbReference type="InterPro" id="IPR018228">
    <property type="entry name" value="DNase_TatD-rel_CS"/>
</dbReference>
<dbReference type="GO" id="GO:0016788">
    <property type="term" value="F:hydrolase activity, acting on ester bonds"/>
    <property type="evidence" value="ECO:0007669"/>
    <property type="project" value="InterPro"/>
</dbReference>
<dbReference type="Gene3D" id="3.20.20.140">
    <property type="entry name" value="Metal-dependent hydrolases"/>
    <property type="match status" value="1"/>
</dbReference>
<dbReference type="PROSITE" id="PS01091">
    <property type="entry name" value="TATD_3"/>
    <property type="match status" value="1"/>
</dbReference>
<feature type="compositionally biased region" description="Polar residues" evidence="3">
    <location>
        <begin position="786"/>
        <end position="806"/>
    </location>
</feature>
<dbReference type="FunFam" id="3.20.20.140:FF:000027">
    <property type="entry name" value="putative deoxyribonuclease TATDN2"/>
    <property type="match status" value="1"/>
</dbReference>
<accession>V8PAG7</accession>
<dbReference type="Gene3D" id="3.30.200.20">
    <property type="entry name" value="Phosphorylase Kinase, domain 1"/>
    <property type="match status" value="1"/>
</dbReference>
<dbReference type="GO" id="GO:0031349">
    <property type="term" value="P:positive regulation of defense response"/>
    <property type="evidence" value="ECO:0007669"/>
    <property type="project" value="UniProtKB-ARBA"/>
</dbReference>
<feature type="region of interest" description="Disordered" evidence="3">
    <location>
        <begin position="726"/>
        <end position="749"/>
    </location>
</feature>
<dbReference type="InterPro" id="IPR011029">
    <property type="entry name" value="DEATH-like_dom_sf"/>
</dbReference>
<dbReference type="InterPro" id="IPR032466">
    <property type="entry name" value="Metal_Hydrolase"/>
</dbReference>
<feature type="domain" description="Protein kinase" evidence="4">
    <location>
        <begin position="185"/>
        <end position="473"/>
    </location>
</feature>
<feature type="region of interest" description="Disordered" evidence="3">
    <location>
        <begin position="610"/>
        <end position="634"/>
    </location>
</feature>
<evidence type="ECO:0000256" key="3">
    <source>
        <dbReference type="SAM" id="MobiDB-lite"/>
    </source>
</evidence>
<feature type="compositionally biased region" description="Polar residues" evidence="3">
    <location>
        <begin position="814"/>
        <end position="827"/>
    </location>
</feature>
<dbReference type="PROSITE" id="PS50011">
    <property type="entry name" value="PROTEIN_KINASE_DOM"/>
    <property type="match status" value="1"/>
</dbReference>
<dbReference type="Proteomes" id="UP000018936">
    <property type="component" value="Unassembled WGS sequence"/>
</dbReference>
<dbReference type="Pfam" id="PF07714">
    <property type="entry name" value="PK_Tyr_Ser-Thr"/>
    <property type="match status" value="1"/>
</dbReference>
<dbReference type="InterPro" id="IPR000719">
    <property type="entry name" value="Prot_kinase_dom"/>
</dbReference>
<feature type="compositionally biased region" description="Basic and acidic residues" evidence="3">
    <location>
        <begin position="985"/>
        <end position="1003"/>
    </location>
</feature>
<feature type="compositionally biased region" description="Basic residues" evidence="3">
    <location>
        <begin position="917"/>
        <end position="928"/>
    </location>
</feature>
<dbReference type="Gene3D" id="1.10.533.10">
    <property type="entry name" value="Death Domain, Fas"/>
    <property type="match status" value="1"/>
</dbReference>
<gene>
    <name evidence="5" type="primary">TATDN2</name>
    <name evidence="5" type="ORF">L345_02842</name>
</gene>
<proteinExistence type="inferred from homology"/>